<dbReference type="PANTHER" id="PTHR10641">
    <property type="entry name" value="MYB FAMILY TRANSCRIPTION FACTOR"/>
    <property type="match status" value="1"/>
</dbReference>
<feature type="domain" description="HTH myb-type" evidence="9">
    <location>
        <begin position="63"/>
        <end position="117"/>
    </location>
</feature>
<keyword evidence="4" id="KW-0238">DNA-binding</keyword>
<feature type="compositionally biased region" description="Polar residues" evidence="7">
    <location>
        <begin position="361"/>
        <end position="376"/>
    </location>
</feature>
<organism evidence="10">
    <name type="scientific">Physcomitrium patens</name>
    <name type="common">Spreading-leaved earth moss</name>
    <name type="synonym">Physcomitrella patens</name>
    <dbReference type="NCBI Taxonomy" id="3218"/>
    <lineage>
        <taxon>Eukaryota</taxon>
        <taxon>Viridiplantae</taxon>
        <taxon>Streptophyta</taxon>
        <taxon>Embryophyta</taxon>
        <taxon>Bryophyta</taxon>
        <taxon>Bryophytina</taxon>
        <taxon>Bryopsida</taxon>
        <taxon>Funariidae</taxon>
        <taxon>Funariales</taxon>
        <taxon>Funariaceae</taxon>
        <taxon>Physcomitrium</taxon>
    </lineage>
</organism>
<dbReference type="RefSeq" id="XP_073387319.1">
    <property type="nucleotide sequence ID" value="XM_073531218.1"/>
</dbReference>
<dbReference type="Proteomes" id="UP000006727">
    <property type="component" value="Chromosome 25"/>
</dbReference>
<evidence type="ECO:0000313" key="12">
    <source>
        <dbReference type="Proteomes" id="UP000006727"/>
    </source>
</evidence>
<evidence type="ECO:0000259" key="9">
    <source>
        <dbReference type="PROSITE" id="PS51294"/>
    </source>
</evidence>
<dbReference type="EMBL" id="ABEU02000025">
    <property type="protein sequence ID" value="PNR27380.1"/>
    <property type="molecule type" value="Genomic_DNA"/>
</dbReference>
<dbReference type="FunFam" id="1.10.10.60:FF:000001">
    <property type="entry name" value="MYB-related transcription factor"/>
    <property type="match status" value="1"/>
</dbReference>
<dbReference type="EnsemblPlants" id="Pp3c25_3170V3.1">
    <property type="protein sequence ID" value="Pp3c25_3170V3.1"/>
    <property type="gene ID" value="Pp3c25_3170"/>
</dbReference>
<dbReference type="Gramene" id="Pp3c25_3170V3.2">
    <property type="protein sequence ID" value="Pp3c25_3170V3.2"/>
    <property type="gene ID" value="Pp3c25_3170"/>
</dbReference>
<feature type="region of interest" description="Disordered" evidence="7">
    <location>
        <begin position="313"/>
        <end position="376"/>
    </location>
</feature>
<dbReference type="InterPro" id="IPR009057">
    <property type="entry name" value="Homeodomain-like_sf"/>
</dbReference>
<dbReference type="SMART" id="SM00717">
    <property type="entry name" value="SANT"/>
    <property type="match status" value="2"/>
</dbReference>
<evidence type="ECO:0000259" key="8">
    <source>
        <dbReference type="PROSITE" id="PS50090"/>
    </source>
</evidence>
<reference evidence="10 12" key="1">
    <citation type="journal article" date="2008" name="Science">
        <title>The Physcomitrella genome reveals evolutionary insights into the conquest of land by plants.</title>
        <authorList>
            <person name="Rensing S."/>
            <person name="Lang D."/>
            <person name="Zimmer A."/>
            <person name="Terry A."/>
            <person name="Salamov A."/>
            <person name="Shapiro H."/>
            <person name="Nishiyama T."/>
            <person name="Perroud P.-F."/>
            <person name="Lindquist E."/>
            <person name="Kamisugi Y."/>
            <person name="Tanahashi T."/>
            <person name="Sakakibara K."/>
            <person name="Fujita T."/>
            <person name="Oishi K."/>
            <person name="Shin-I T."/>
            <person name="Kuroki Y."/>
            <person name="Toyoda A."/>
            <person name="Suzuki Y."/>
            <person name="Hashimoto A."/>
            <person name="Yamaguchi K."/>
            <person name="Sugano A."/>
            <person name="Kohara Y."/>
            <person name="Fujiyama A."/>
            <person name="Anterola A."/>
            <person name="Aoki S."/>
            <person name="Ashton N."/>
            <person name="Barbazuk W.B."/>
            <person name="Barker E."/>
            <person name="Bennetzen J."/>
            <person name="Bezanilla M."/>
            <person name="Blankenship R."/>
            <person name="Cho S.H."/>
            <person name="Dutcher S."/>
            <person name="Estelle M."/>
            <person name="Fawcett J.A."/>
            <person name="Gundlach H."/>
            <person name="Hanada K."/>
            <person name="Heyl A."/>
            <person name="Hicks K.A."/>
            <person name="Hugh J."/>
            <person name="Lohr M."/>
            <person name="Mayer K."/>
            <person name="Melkozernov A."/>
            <person name="Murata T."/>
            <person name="Nelson D."/>
            <person name="Pils B."/>
            <person name="Prigge M."/>
            <person name="Reiss B."/>
            <person name="Renner T."/>
            <person name="Rombauts S."/>
            <person name="Rushton P."/>
            <person name="Sanderfoot A."/>
            <person name="Schween G."/>
            <person name="Shiu S.-H."/>
            <person name="Stueber K."/>
            <person name="Theodoulou F.L."/>
            <person name="Tu H."/>
            <person name="Van de Peer Y."/>
            <person name="Verrier P.J."/>
            <person name="Waters E."/>
            <person name="Wood A."/>
            <person name="Yang L."/>
            <person name="Cove D."/>
            <person name="Cuming A."/>
            <person name="Hasebe M."/>
            <person name="Lucas S."/>
            <person name="Mishler D.B."/>
            <person name="Reski R."/>
            <person name="Grigoriev I."/>
            <person name="Quatrano R.S."/>
            <person name="Boore J.L."/>
        </authorList>
    </citation>
    <scope>NUCLEOTIDE SEQUENCE [LARGE SCALE GENOMIC DNA]</scope>
    <source>
        <strain evidence="11 12">cv. Gransden 2004</strain>
    </source>
</reference>
<dbReference type="GO" id="GO:0051707">
    <property type="term" value="P:response to other organism"/>
    <property type="evidence" value="ECO:0007669"/>
    <property type="project" value="UniProtKB-ARBA"/>
</dbReference>
<dbReference type="RefSeq" id="XP_073387318.1">
    <property type="nucleotide sequence ID" value="XM_073531217.1"/>
</dbReference>
<evidence type="ECO:0000313" key="10">
    <source>
        <dbReference type="EMBL" id="PNR27380.1"/>
    </source>
</evidence>
<keyword evidence="3" id="KW-0805">Transcription regulation</keyword>
<keyword evidence="5" id="KW-0804">Transcription</keyword>
<comment type="subcellular location">
    <subcellularLocation>
        <location evidence="1">Nucleus</location>
    </subcellularLocation>
</comment>
<evidence type="ECO:0000256" key="3">
    <source>
        <dbReference type="ARBA" id="ARBA00023015"/>
    </source>
</evidence>
<dbReference type="PROSITE" id="PS51294">
    <property type="entry name" value="HTH_MYB"/>
    <property type="match status" value="2"/>
</dbReference>
<reference evidence="11" key="3">
    <citation type="submission" date="2020-12" db="UniProtKB">
        <authorList>
            <consortium name="EnsemblPlants"/>
        </authorList>
    </citation>
    <scope>IDENTIFICATION</scope>
</reference>
<reference evidence="10 12" key="2">
    <citation type="journal article" date="2018" name="Plant J.">
        <title>The Physcomitrella patens chromosome-scale assembly reveals moss genome structure and evolution.</title>
        <authorList>
            <person name="Lang D."/>
            <person name="Ullrich K.K."/>
            <person name="Murat F."/>
            <person name="Fuchs J."/>
            <person name="Jenkins J."/>
            <person name="Haas F.B."/>
            <person name="Piednoel M."/>
            <person name="Gundlach H."/>
            <person name="Van Bel M."/>
            <person name="Meyberg R."/>
            <person name="Vives C."/>
            <person name="Morata J."/>
            <person name="Symeonidi A."/>
            <person name="Hiss M."/>
            <person name="Muchero W."/>
            <person name="Kamisugi Y."/>
            <person name="Saleh O."/>
            <person name="Blanc G."/>
            <person name="Decker E.L."/>
            <person name="van Gessel N."/>
            <person name="Grimwood J."/>
            <person name="Hayes R.D."/>
            <person name="Graham S.W."/>
            <person name="Gunter L.E."/>
            <person name="McDaniel S.F."/>
            <person name="Hoernstein S.N.W."/>
            <person name="Larsson A."/>
            <person name="Li F.W."/>
            <person name="Perroud P.F."/>
            <person name="Phillips J."/>
            <person name="Ranjan P."/>
            <person name="Rokshar D.S."/>
            <person name="Rothfels C.J."/>
            <person name="Schneider L."/>
            <person name="Shu S."/>
            <person name="Stevenson D.W."/>
            <person name="Thummler F."/>
            <person name="Tillich M."/>
            <person name="Villarreal Aguilar J.C."/>
            <person name="Widiez T."/>
            <person name="Wong G.K."/>
            <person name="Wymore A."/>
            <person name="Zhang Y."/>
            <person name="Zimmer A.D."/>
            <person name="Quatrano R.S."/>
            <person name="Mayer K.F.X."/>
            <person name="Goodstein D."/>
            <person name="Casacuberta J.M."/>
            <person name="Vandepoele K."/>
            <person name="Reski R."/>
            <person name="Cuming A.C."/>
            <person name="Tuskan G.A."/>
            <person name="Maumus F."/>
            <person name="Salse J."/>
            <person name="Schmutz J."/>
            <person name="Rensing S.A."/>
        </authorList>
    </citation>
    <scope>NUCLEOTIDE SEQUENCE [LARGE SCALE GENOMIC DNA]</scope>
    <source>
        <strain evidence="11 12">cv. Gransden 2004</strain>
    </source>
</reference>
<dbReference type="EnsemblPlants" id="Pp3c25_3170V3.2">
    <property type="protein sequence ID" value="Pp3c25_3170V3.2"/>
    <property type="gene ID" value="Pp3c25_3170"/>
</dbReference>
<protein>
    <submittedName>
        <fullName evidence="10 11">Uncharacterized protein</fullName>
    </submittedName>
</protein>
<evidence type="ECO:0000256" key="1">
    <source>
        <dbReference type="ARBA" id="ARBA00004123"/>
    </source>
</evidence>
<proteinExistence type="predicted"/>
<dbReference type="SUPFAM" id="SSF46689">
    <property type="entry name" value="Homeodomain-like"/>
    <property type="match status" value="1"/>
</dbReference>
<dbReference type="PaxDb" id="3218-PP1S326_37V6.1"/>
<dbReference type="GO" id="GO:0000976">
    <property type="term" value="F:transcription cis-regulatory region binding"/>
    <property type="evidence" value="ECO:0007669"/>
    <property type="project" value="UniProtKB-ARBA"/>
</dbReference>
<evidence type="ECO:0000256" key="2">
    <source>
        <dbReference type="ARBA" id="ARBA00022737"/>
    </source>
</evidence>
<dbReference type="FunCoup" id="A0A2K1IDN6">
    <property type="interactions" value="2"/>
</dbReference>
<feature type="domain" description="Myb-like" evidence="8">
    <location>
        <begin position="10"/>
        <end position="62"/>
    </location>
</feature>
<dbReference type="Gene3D" id="1.10.10.60">
    <property type="entry name" value="Homeodomain-like"/>
    <property type="match status" value="2"/>
</dbReference>
<feature type="domain" description="HTH myb-type" evidence="9">
    <location>
        <begin position="10"/>
        <end position="62"/>
    </location>
</feature>
<dbReference type="InterPro" id="IPR001005">
    <property type="entry name" value="SANT/Myb"/>
</dbReference>
<dbReference type="CDD" id="cd00167">
    <property type="entry name" value="SANT"/>
    <property type="match status" value="2"/>
</dbReference>
<dbReference type="PANTHER" id="PTHR10641:SF1387">
    <property type="entry name" value="OS08G0486300 PROTEIN"/>
    <property type="match status" value="1"/>
</dbReference>
<accession>A0A2K1IDN6</accession>
<dbReference type="InterPro" id="IPR017930">
    <property type="entry name" value="Myb_dom"/>
</dbReference>
<keyword evidence="2" id="KW-0677">Repeat</keyword>
<dbReference type="RefSeq" id="XP_024365089.1">
    <property type="nucleotide sequence ID" value="XM_024509321.2"/>
</dbReference>
<evidence type="ECO:0000256" key="7">
    <source>
        <dbReference type="SAM" id="MobiDB-lite"/>
    </source>
</evidence>
<dbReference type="Pfam" id="PF00249">
    <property type="entry name" value="Myb_DNA-binding"/>
    <property type="match status" value="2"/>
</dbReference>
<dbReference type="AlphaFoldDB" id="A0A2K1IDN6"/>
<evidence type="ECO:0000256" key="5">
    <source>
        <dbReference type="ARBA" id="ARBA00023163"/>
    </source>
</evidence>
<sequence length="486" mass="53580">MGRAPCCDEKLSLKKGPWTPDEDQKLVAYIQEHGHGSWRALPEKAGLARCGKSCRLRWTNYLRPDIKRGRFSHEEDQMIIQLHAILGNRWSAIAGHLPQRTDNEIKNYWNTHLKKRLAHRGIDPVSHKTSSAGLALASSWRPLVSTQLTHTTQWDCALAEAEARLSKTSSIKLLSKESDTTPAATHPSAYFMRSWKTGVEDTLKPQFGPVKLESFSSVRINCSTPIPKPVSRPSKILQDWDSVLGPRHDLPNPFWQNSGALALTHALKQFSVGRMNSFRVEPAAPPQARSNSFGASGEAMSSSLAEIMFTGIDHQRSPDSTPGFPAAAEAARSDGFDLDDGVAPEDYFSPNSTLHGPDSDLTPSDSGSPCGSADESTSDYFEFALHQQHGFFHSFPPLPGGADHQDESPMSTIPDTFWHEDQHDSGRLQIHNVAPDGVVPESGGLELIIPMDFSTAEFSHQFESLCQEVEEEEPMQQDPAVCDNIP</sequence>
<dbReference type="GO" id="GO:0005634">
    <property type="term" value="C:nucleus"/>
    <property type="evidence" value="ECO:0007669"/>
    <property type="project" value="UniProtKB-SubCell"/>
</dbReference>
<evidence type="ECO:0000313" key="11">
    <source>
        <dbReference type="EnsemblPlants" id="Pp3c25_3170V3.1"/>
    </source>
</evidence>
<keyword evidence="12" id="KW-1185">Reference proteome</keyword>
<evidence type="ECO:0000256" key="4">
    <source>
        <dbReference type="ARBA" id="ARBA00023125"/>
    </source>
</evidence>
<dbReference type="InterPro" id="IPR015495">
    <property type="entry name" value="Myb_TF_plants"/>
</dbReference>
<keyword evidence="6" id="KW-0539">Nucleus</keyword>
<gene>
    <name evidence="11" type="primary">LOC112277227</name>
    <name evidence="10" type="ORF">PHYPA_029532</name>
</gene>
<dbReference type="Gramene" id="Pp3c25_3170V3.1">
    <property type="protein sequence ID" value="Pp3c25_3170V3.1"/>
    <property type="gene ID" value="Pp3c25_3170"/>
</dbReference>
<dbReference type="KEGG" id="ppp:112277227"/>
<dbReference type="PROSITE" id="PS50090">
    <property type="entry name" value="MYB_LIKE"/>
    <property type="match status" value="2"/>
</dbReference>
<evidence type="ECO:0000256" key="6">
    <source>
        <dbReference type="ARBA" id="ARBA00023242"/>
    </source>
</evidence>
<dbReference type="FunFam" id="1.10.10.60:FF:000394">
    <property type="entry name" value="MYB transcription factor"/>
    <property type="match status" value="1"/>
</dbReference>
<feature type="domain" description="Myb-like" evidence="8">
    <location>
        <begin position="63"/>
        <end position="113"/>
    </location>
</feature>
<dbReference type="OrthoDB" id="2143914at2759"/>
<dbReference type="GeneID" id="112277227"/>
<name>A0A2K1IDN6_PHYPA</name>